<dbReference type="Proteomes" id="UP000824120">
    <property type="component" value="Chromosome 2"/>
</dbReference>
<organism evidence="2 3">
    <name type="scientific">Solanum commersonii</name>
    <name type="common">Commerson's wild potato</name>
    <name type="synonym">Commerson's nightshade</name>
    <dbReference type="NCBI Taxonomy" id="4109"/>
    <lineage>
        <taxon>Eukaryota</taxon>
        <taxon>Viridiplantae</taxon>
        <taxon>Streptophyta</taxon>
        <taxon>Embryophyta</taxon>
        <taxon>Tracheophyta</taxon>
        <taxon>Spermatophyta</taxon>
        <taxon>Magnoliopsida</taxon>
        <taxon>eudicotyledons</taxon>
        <taxon>Gunneridae</taxon>
        <taxon>Pentapetalae</taxon>
        <taxon>asterids</taxon>
        <taxon>lamiids</taxon>
        <taxon>Solanales</taxon>
        <taxon>Solanaceae</taxon>
        <taxon>Solanoideae</taxon>
        <taxon>Solaneae</taxon>
        <taxon>Solanum</taxon>
    </lineage>
</organism>
<dbReference type="EMBL" id="JACXVP010000002">
    <property type="protein sequence ID" value="KAG5621651.1"/>
    <property type="molecule type" value="Genomic_DNA"/>
</dbReference>
<dbReference type="AlphaFoldDB" id="A0A9J6ABI7"/>
<keyword evidence="3" id="KW-1185">Reference proteome</keyword>
<feature type="region of interest" description="Disordered" evidence="1">
    <location>
        <begin position="13"/>
        <end position="45"/>
    </location>
</feature>
<proteinExistence type="predicted"/>
<evidence type="ECO:0000256" key="1">
    <source>
        <dbReference type="SAM" id="MobiDB-lite"/>
    </source>
</evidence>
<reference evidence="2 3" key="1">
    <citation type="submission" date="2020-09" db="EMBL/GenBank/DDBJ databases">
        <title>De no assembly of potato wild relative species, Solanum commersonii.</title>
        <authorList>
            <person name="Cho K."/>
        </authorList>
    </citation>
    <scope>NUCLEOTIDE SEQUENCE [LARGE SCALE GENOMIC DNA]</scope>
    <source>
        <strain evidence="2">LZ3.2</strain>
        <tissue evidence="2">Leaf</tissue>
    </source>
</reference>
<name>A0A9J6ABI7_SOLCO</name>
<sequence>MLQEVKHKRLWGVRLQQASPKLKKNRKRRREGKKEKLRKKGLNPTEIKKGERNHLQKKVNVTKRINLEKRKRQLGRNNRKGPVLGWNHLLNHRPYCIEPGAEFFYKMELLEGGGIKTIVKNVEIHLD</sequence>
<feature type="compositionally biased region" description="Basic residues" evidence="1">
    <location>
        <begin position="21"/>
        <end position="41"/>
    </location>
</feature>
<accession>A0A9J6ABI7</accession>
<comment type="caution">
    <text evidence="2">The sequence shown here is derived from an EMBL/GenBank/DDBJ whole genome shotgun (WGS) entry which is preliminary data.</text>
</comment>
<evidence type="ECO:0000313" key="3">
    <source>
        <dbReference type="Proteomes" id="UP000824120"/>
    </source>
</evidence>
<evidence type="ECO:0000313" key="2">
    <source>
        <dbReference type="EMBL" id="KAG5621651.1"/>
    </source>
</evidence>
<protein>
    <submittedName>
        <fullName evidence="2">Uncharacterized protein</fullName>
    </submittedName>
</protein>
<gene>
    <name evidence="2" type="ORF">H5410_006869</name>
</gene>